<dbReference type="Gene3D" id="2.130.10.10">
    <property type="entry name" value="YVTN repeat-like/Quinoprotein amine dehydrogenase"/>
    <property type="match status" value="1"/>
</dbReference>
<evidence type="ECO:0000256" key="1">
    <source>
        <dbReference type="ARBA" id="ARBA00022574"/>
    </source>
</evidence>
<dbReference type="PANTHER" id="PTHR19848">
    <property type="entry name" value="WD40 REPEAT PROTEIN"/>
    <property type="match status" value="1"/>
</dbReference>
<dbReference type="InterPro" id="IPR001680">
    <property type="entry name" value="WD40_rpt"/>
</dbReference>
<proteinExistence type="predicted"/>
<dbReference type="PROSITE" id="PS00678">
    <property type="entry name" value="WD_REPEATS_1"/>
    <property type="match status" value="2"/>
</dbReference>
<dbReference type="InterPro" id="IPR019775">
    <property type="entry name" value="WD40_repeat_CS"/>
</dbReference>
<feature type="repeat" description="WD" evidence="3">
    <location>
        <begin position="35"/>
        <end position="76"/>
    </location>
</feature>
<gene>
    <name evidence="4" type="ORF">H1P_1070013</name>
</gene>
<dbReference type="SMART" id="SM00320">
    <property type="entry name" value="WD40"/>
    <property type="match status" value="2"/>
</dbReference>
<dbReference type="PROSITE" id="PS50082">
    <property type="entry name" value="WD_REPEATS_2"/>
    <property type="match status" value="2"/>
</dbReference>
<protein>
    <submittedName>
        <fullName evidence="4">Uncharacterized protein</fullName>
    </submittedName>
</protein>
<evidence type="ECO:0000313" key="4">
    <source>
        <dbReference type="EMBL" id="VEP11501.1"/>
    </source>
</evidence>
<organism evidence="4 5">
    <name type="scientific">Hyella patelloides LEGE 07179</name>
    <dbReference type="NCBI Taxonomy" id="945734"/>
    <lineage>
        <taxon>Bacteria</taxon>
        <taxon>Bacillati</taxon>
        <taxon>Cyanobacteriota</taxon>
        <taxon>Cyanophyceae</taxon>
        <taxon>Pleurocapsales</taxon>
        <taxon>Hyellaceae</taxon>
        <taxon>Hyella</taxon>
    </lineage>
</organism>
<dbReference type="PANTHER" id="PTHR19848:SF8">
    <property type="entry name" value="F-BOX AND WD REPEAT DOMAIN CONTAINING 7"/>
    <property type="match status" value="1"/>
</dbReference>
<dbReference type="SUPFAM" id="SSF50978">
    <property type="entry name" value="WD40 repeat-like"/>
    <property type="match status" value="1"/>
</dbReference>
<dbReference type="PRINTS" id="PR00320">
    <property type="entry name" value="GPROTEINBRPT"/>
</dbReference>
<dbReference type="Proteomes" id="UP000320055">
    <property type="component" value="Unassembled WGS sequence"/>
</dbReference>
<dbReference type="Pfam" id="PF00400">
    <property type="entry name" value="WD40"/>
    <property type="match status" value="2"/>
</dbReference>
<dbReference type="InterPro" id="IPR020472">
    <property type="entry name" value="WD40_PAC1"/>
</dbReference>
<keyword evidence="5" id="KW-1185">Reference proteome</keyword>
<dbReference type="PROSITE" id="PS50294">
    <property type="entry name" value="WD_REPEATS_REGION"/>
    <property type="match status" value="2"/>
</dbReference>
<evidence type="ECO:0000256" key="2">
    <source>
        <dbReference type="ARBA" id="ARBA00022737"/>
    </source>
</evidence>
<keyword evidence="2" id="KW-0677">Repeat</keyword>
<dbReference type="EMBL" id="CAACVJ010000010">
    <property type="protein sequence ID" value="VEP11501.1"/>
    <property type="molecule type" value="Genomic_DNA"/>
</dbReference>
<accession>A0A563VJC8</accession>
<dbReference type="InterPro" id="IPR015943">
    <property type="entry name" value="WD40/YVTN_repeat-like_dom_sf"/>
</dbReference>
<sequence length="113" mass="12251">MSVAFSHNGRTIASGSDDLTVRIWNIVTGECLQVLSGHRGVIPSLAFSSPENILASASHDETIKLWDILTGKCLRTLRSPKLYEKMNIRAISGVTEAQKMTLKALGAVTEVLL</sequence>
<evidence type="ECO:0000313" key="5">
    <source>
        <dbReference type="Proteomes" id="UP000320055"/>
    </source>
</evidence>
<reference evidence="4 5" key="1">
    <citation type="submission" date="2019-01" db="EMBL/GenBank/DDBJ databases">
        <authorList>
            <person name="Brito A."/>
        </authorList>
    </citation>
    <scope>NUCLEOTIDE SEQUENCE [LARGE SCALE GENOMIC DNA]</scope>
    <source>
        <strain evidence="4">1</strain>
    </source>
</reference>
<evidence type="ECO:0000256" key="3">
    <source>
        <dbReference type="PROSITE-ProRule" id="PRU00221"/>
    </source>
</evidence>
<keyword evidence="1 3" id="KW-0853">WD repeat</keyword>
<feature type="repeat" description="WD" evidence="3">
    <location>
        <begin position="1"/>
        <end position="34"/>
    </location>
</feature>
<name>A0A563VJC8_9CYAN</name>
<dbReference type="AlphaFoldDB" id="A0A563VJC8"/>
<dbReference type="InterPro" id="IPR036322">
    <property type="entry name" value="WD40_repeat_dom_sf"/>
</dbReference>